<comment type="caution">
    <text evidence="4">The sequence shown here is derived from an EMBL/GenBank/DDBJ whole genome shotgun (WGS) entry which is preliminary data.</text>
</comment>
<proteinExistence type="inferred from homology"/>
<protein>
    <submittedName>
        <fullName evidence="4">SDR family NAD(P)-dependent oxidoreductase</fullName>
    </submittedName>
</protein>
<accession>A0ABU5ILT4</accession>
<reference evidence="4 5" key="1">
    <citation type="submission" date="2023-11" db="EMBL/GenBank/DDBJ databases">
        <title>Draft genome of Azohydromonas lata strain H1 (DSM1123), a polyhydroxyalkanoate producer.</title>
        <authorList>
            <person name="Traversa D."/>
            <person name="D'Addabbo P."/>
            <person name="Pazzani C."/>
            <person name="Manzari C."/>
            <person name="Chiara M."/>
            <person name="Scrascia M."/>
        </authorList>
    </citation>
    <scope>NUCLEOTIDE SEQUENCE [LARGE SCALE GENOMIC DNA]</scope>
    <source>
        <strain evidence="4 5">H1</strain>
    </source>
</reference>
<dbReference type="RefSeq" id="WP_322467496.1">
    <property type="nucleotide sequence ID" value="NZ_JAXOJX010000052.1"/>
</dbReference>
<keyword evidence="5" id="KW-1185">Reference proteome</keyword>
<dbReference type="InterPro" id="IPR036291">
    <property type="entry name" value="NAD(P)-bd_dom_sf"/>
</dbReference>
<evidence type="ECO:0000313" key="4">
    <source>
        <dbReference type="EMBL" id="MDZ5459876.1"/>
    </source>
</evidence>
<dbReference type="InterPro" id="IPR057326">
    <property type="entry name" value="KR_dom"/>
</dbReference>
<feature type="domain" description="Ketoreductase" evidence="3">
    <location>
        <begin position="10"/>
        <end position="188"/>
    </location>
</feature>
<dbReference type="PROSITE" id="PS00061">
    <property type="entry name" value="ADH_SHORT"/>
    <property type="match status" value="1"/>
</dbReference>
<dbReference type="PRINTS" id="PR00081">
    <property type="entry name" value="GDHRDH"/>
</dbReference>
<organism evidence="4 5">
    <name type="scientific">Azohydromonas lata</name>
    <dbReference type="NCBI Taxonomy" id="45677"/>
    <lineage>
        <taxon>Bacteria</taxon>
        <taxon>Pseudomonadati</taxon>
        <taxon>Pseudomonadota</taxon>
        <taxon>Betaproteobacteria</taxon>
        <taxon>Burkholderiales</taxon>
        <taxon>Sphaerotilaceae</taxon>
        <taxon>Azohydromonas</taxon>
    </lineage>
</organism>
<dbReference type="Proteomes" id="UP001293718">
    <property type="component" value="Unassembled WGS sequence"/>
</dbReference>
<evidence type="ECO:0000256" key="1">
    <source>
        <dbReference type="ARBA" id="ARBA00006484"/>
    </source>
</evidence>
<dbReference type="SUPFAM" id="SSF51735">
    <property type="entry name" value="NAD(P)-binding Rossmann-fold domains"/>
    <property type="match status" value="1"/>
</dbReference>
<dbReference type="InterPro" id="IPR050259">
    <property type="entry name" value="SDR"/>
</dbReference>
<comment type="similarity">
    <text evidence="1 2">Belongs to the short-chain dehydrogenases/reductases (SDR) family.</text>
</comment>
<evidence type="ECO:0000256" key="2">
    <source>
        <dbReference type="RuleBase" id="RU000363"/>
    </source>
</evidence>
<dbReference type="Pfam" id="PF00106">
    <property type="entry name" value="adh_short"/>
    <property type="match status" value="1"/>
</dbReference>
<dbReference type="Gene3D" id="3.40.50.720">
    <property type="entry name" value="NAD(P)-binding Rossmann-like Domain"/>
    <property type="match status" value="1"/>
</dbReference>
<evidence type="ECO:0000259" key="3">
    <source>
        <dbReference type="SMART" id="SM00822"/>
    </source>
</evidence>
<dbReference type="InterPro" id="IPR002347">
    <property type="entry name" value="SDR_fam"/>
</dbReference>
<sequence>MSGALPLAGRHALVTGAARGIGAAIARRLAADGATLTLLGRHEDTLQALARELPGVAQARTLVCDVADAASVARAWQALEAAGADVHVLVNNAGQAASAPLVKTTDELWQRMLAVNLTGTFNCCRAALPAMLRGGWGRIVNVASTAGQRGYAYVGAYAAAKHGVIGLTRSLALEVGSKGVTVNAVCPGFTETDLLTDSIAKVVATTGRDAEAARREFTRHNPQGRLVRPQEVADAVAWLCTAGAGSVNGQSLSISGGEVM</sequence>
<dbReference type="SMART" id="SM00822">
    <property type="entry name" value="PKS_KR"/>
    <property type="match status" value="1"/>
</dbReference>
<dbReference type="PANTHER" id="PTHR42879">
    <property type="entry name" value="3-OXOACYL-(ACYL-CARRIER-PROTEIN) REDUCTASE"/>
    <property type="match status" value="1"/>
</dbReference>
<evidence type="ECO:0000313" key="5">
    <source>
        <dbReference type="Proteomes" id="UP001293718"/>
    </source>
</evidence>
<dbReference type="InterPro" id="IPR020904">
    <property type="entry name" value="Sc_DH/Rdtase_CS"/>
</dbReference>
<gene>
    <name evidence="4" type="ORF">SM757_25160</name>
</gene>
<dbReference type="CDD" id="cd05233">
    <property type="entry name" value="SDR_c"/>
    <property type="match status" value="1"/>
</dbReference>
<name>A0ABU5ILT4_9BURK</name>
<dbReference type="PANTHER" id="PTHR42879:SF2">
    <property type="entry name" value="3-OXOACYL-[ACYL-CARRIER-PROTEIN] REDUCTASE FABG"/>
    <property type="match status" value="1"/>
</dbReference>
<dbReference type="EMBL" id="JAXOJX010000052">
    <property type="protein sequence ID" value="MDZ5459876.1"/>
    <property type="molecule type" value="Genomic_DNA"/>
</dbReference>
<dbReference type="PRINTS" id="PR00080">
    <property type="entry name" value="SDRFAMILY"/>
</dbReference>